<dbReference type="EMBL" id="JAPEUV010000044">
    <property type="protein sequence ID" value="KAJ4336839.1"/>
    <property type="molecule type" value="Genomic_DNA"/>
</dbReference>
<comment type="caution">
    <text evidence="2">The sequence shown here is derived from an EMBL/GenBank/DDBJ whole genome shotgun (WGS) entry which is preliminary data.</text>
</comment>
<evidence type="ECO:0000256" key="1">
    <source>
        <dbReference type="SAM" id="MobiDB-lite"/>
    </source>
</evidence>
<dbReference type="Proteomes" id="UP001140562">
    <property type="component" value="Unassembled WGS sequence"/>
</dbReference>
<dbReference type="OrthoDB" id="3796009at2759"/>
<dbReference type="AlphaFoldDB" id="A0A9W8X017"/>
<evidence type="ECO:0000313" key="2">
    <source>
        <dbReference type="EMBL" id="KAJ4336839.1"/>
    </source>
</evidence>
<sequence length="241" mass="28021">MGRLIIPHEDPDPSVIETPTPVHFPREAGLTWIDFHPEPRRSKPSLPHSDNASLPQWRRVVDEIENLRTRFINSNPKGFDHRCSNLDRSAVIAVYNETLLELEHTSNIDVLKIHLEVKIKVSTILDLRKAAPNDAVFYTKGSFLSPLEPHYAQPRLDYYDRGNGNGNDSFYWTGINRLKEWRKGGWPKVYPEKAVERETRERQRRKGMSKPQIHEELLRARTASSLDWGEEVDADPERPWK</sequence>
<gene>
    <name evidence="2" type="ORF">N0V87_005053</name>
</gene>
<proteinExistence type="predicted"/>
<evidence type="ECO:0000313" key="3">
    <source>
        <dbReference type="Proteomes" id="UP001140562"/>
    </source>
</evidence>
<organism evidence="2 3">
    <name type="scientific">Didymella glomerata</name>
    <dbReference type="NCBI Taxonomy" id="749621"/>
    <lineage>
        <taxon>Eukaryota</taxon>
        <taxon>Fungi</taxon>
        <taxon>Dikarya</taxon>
        <taxon>Ascomycota</taxon>
        <taxon>Pezizomycotina</taxon>
        <taxon>Dothideomycetes</taxon>
        <taxon>Pleosporomycetidae</taxon>
        <taxon>Pleosporales</taxon>
        <taxon>Pleosporineae</taxon>
        <taxon>Didymellaceae</taxon>
        <taxon>Didymella</taxon>
    </lineage>
</organism>
<reference evidence="2" key="1">
    <citation type="submission" date="2022-10" db="EMBL/GenBank/DDBJ databases">
        <title>Tapping the CABI collections for fungal endophytes: first genome assemblies for Collariella, Neodidymelliopsis, Ascochyta clinopodiicola, Didymella pomorum, Didymosphaeria variabile, Neocosmospora piperis and Neocucurbitaria cava.</title>
        <authorList>
            <person name="Hill R."/>
        </authorList>
    </citation>
    <scope>NUCLEOTIDE SEQUENCE</scope>
    <source>
        <strain evidence="2">IMI 360193</strain>
    </source>
</reference>
<keyword evidence="3" id="KW-1185">Reference proteome</keyword>
<feature type="region of interest" description="Disordered" evidence="1">
    <location>
        <begin position="195"/>
        <end position="218"/>
    </location>
</feature>
<protein>
    <submittedName>
        <fullName evidence="2">Uncharacterized protein</fullName>
    </submittedName>
</protein>
<name>A0A9W8X017_9PLEO</name>
<accession>A0A9W8X017</accession>